<comment type="caution">
    <text evidence="2">The sequence shown here is derived from an EMBL/GenBank/DDBJ whole genome shotgun (WGS) entry which is preliminary data.</text>
</comment>
<reference evidence="2" key="1">
    <citation type="submission" date="2022-08" db="EMBL/GenBank/DDBJ databases">
        <authorList>
            <person name="Kallberg Y."/>
            <person name="Tangrot J."/>
            <person name="Rosling A."/>
        </authorList>
    </citation>
    <scope>NUCLEOTIDE SEQUENCE</scope>
    <source>
        <strain evidence="2">Wild A</strain>
    </source>
</reference>
<name>A0A9W4SHU0_9GLOM</name>
<protein>
    <submittedName>
        <fullName evidence="2">1203_t:CDS:1</fullName>
    </submittedName>
</protein>
<keyword evidence="1" id="KW-0812">Transmembrane</keyword>
<evidence type="ECO:0000256" key="1">
    <source>
        <dbReference type="SAM" id="Phobius"/>
    </source>
</evidence>
<keyword evidence="3" id="KW-1185">Reference proteome</keyword>
<feature type="transmembrane region" description="Helical" evidence="1">
    <location>
        <begin position="26"/>
        <end position="45"/>
    </location>
</feature>
<proteinExistence type="predicted"/>
<evidence type="ECO:0000313" key="2">
    <source>
        <dbReference type="EMBL" id="CAI2170267.1"/>
    </source>
</evidence>
<gene>
    <name evidence="2" type="ORF">FWILDA_LOCUS4495</name>
</gene>
<sequence>MKVAINQGILIYIGAMKQFRKFCSKTCLIIGFLICEILSLMIFNSDQLVGDFIQRSFYGTMIILGVIMQSSSAVYTITVIILCTQLSGRSDNNTKNVLNHTLSDFTNFINNEEAPGFSSMAIRKYLKKNNHFENNFAGVPGVPRRKDLDDVELGDAFEEKKQTVDIVVNKTVVHEVDVKLTA</sequence>
<keyword evidence="1" id="KW-0472">Membrane</keyword>
<dbReference type="EMBL" id="CAMKVN010000678">
    <property type="protein sequence ID" value="CAI2170267.1"/>
    <property type="molecule type" value="Genomic_DNA"/>
</dbReference>
<feature type="transmembrane region" description="Helical" evidence="1">
    <location>
        <begin position="57"/>
        <end position="83"/>
    </location>
</feature>
<accession>A0A9W4SHU0</accession>
<dbReference type="AlphaFoldDB" id="A0A9W4SHU0"/>
<dbReference type="OrthoDB" id="2326405at2759"/>
<evidence type="ECO:0000313" key="3">
    <source>
        <dbReference type="Proteomes" id="UP001153678"/>
    </source>
</evidence>
<keyword evidence="1" id="KW-1133">Transmembrane helix</keyword>
<organism evidence="2 3">
    <name type="scientific">Funneliformis geosporum</name>
    <dbReference type="NCBI Taxonomy" id="1117311"/>
    <lineage>
        <taxon>Eukaryota</taxon>
        <taxon>Fungi</taxon>
        <taxon>Fungi incertae sedis</taxon>
        <taxon>Mucoromycota</taxon>
        <taxon>Glomeromycotina</taxon>
        <taxon>Glomeromycetes</taxon>
        <taxon>Glomerales</taxon>
        <taxon>Glomeraceae</taxon>
        <taxon>Funneliformis</taxon>
    </lineage>
</organism>
<dbReference type="Proteomes" id="UP001153678">
    <property type="component" value="Unassembled WGS sequence"/>
</dbReference>